<dbReference type="Pfam" id="PF00990">
    <property type="entry name" value="GGDEF"/>
    <property type="match status" value="1"/>
</dbReference>
<dbReference type="GO" id="GO:1902201">
    <property type="term" value="P:negative regulation of bacterial-type flagellum-dependent cell motility"/>
    <property type="evidence" value="ECO:0007669"/>
    <property type="project" value="TreeGrafter"/>
</dbReference>
<dbReference type="OrthoDB" id="9812260at2"/>
<dbReference type="InterPro" id="IPR043128">
    <property type="entry name" value="Rev_trsase/Diguanyl_cyclase"/>
</dbReference>
<keyword evidence="5" id="KW-1133">Transmembrane helix</keyword>
<evidence type="ECO:0000256" key="1">
    <source>
        <dbReference type="ARBA" id="ARBA00001946"/>
    </source>
</evidence>
<dbReference type="PROSITE" id="PS50887">
    <property type="entry name" value="GGDEF"/>
    <property type="match status" value="1"/>
</dbReference>
<accession>A0A0D0KNS3</accession>
<evidence type="ECO:0000256" key="2">
    <source>
        <dbReference type="ARBA" id="ARBA00004533"/>
    </source>
</evidence>
<proteinExistence type="predicted"/>
<feature type="transmembrane region" description="Helical" evidence="5">
    <location>
        <begin position="122"/>
        <end position="141"/>
    </location>
</feature>
<gene>
    <name evidence="7" type="ORF">RU08_13460</name>
</gene>
<dbReference type="PANTHER" id="PTHR45138">
    <property type="entry name" value="REGULATORY COMPONENTS OF SENSORY TRANSDUCTION SYSTEM"/>
    <property type="match status" value="1"/>
</dbReference>
<reference evidence="7 8" key="1">
    <citation type="submission" date="2014-12" db="EMBL/GenBank/DDBJ databases">
        <title>16Stimator: statistical estimation of ribosomal gene copy numbers from draft genome assemblies.</title>
        <authorList>
            <person name="Perisin M.A."/>
            <person name="Vetter M."/>
            <person name="Gilbert J.A."/>
            <person name="Bergelson J."/>
        </authorList>
    </citation>
    <scope>NUCLEOTIDE SEQUENCE [LARGE SCALE GENOMIC DNA]</scope>
    <source>
        <strain evidence="7 8">MEJ086</strain>
    </source>
</reference>
<dbReference type="PANTHER" id="PTHR45138:SF9">
    <property type="entry name" value="DIGUANYLATE CYCLASE DGCM-RELATED"/>
    <property type="match status" value="1"/>
</dbReference>
<evidence type="ECO:0000256" key="5">
    <source>
        <dbReference type="SAM" id="Phobius"/>
    </source>
</evidence>
<dbReference type="NCBIfam" id="TIGR00254">
    <property type="entry name" value="GGDEF"/>
    <property type="match status" value="1"/>
</dbReference>
<dbReference type="CDD" id="cd01949">
    <property type="entry name" value="GGDEF"/>
    <property type="match status" value="1"/>
</dbReference>
<evidence type="ECO:0000256" key="4">
    <source>
        <dbReference type="ARBA" id="ARBA00034247"/>
    </source>
</evidence>
<dbReference type="Proteomes" id="UP000032068">
    <property type="component" value="Unassembled WGS sequence"/>
</dbReference>
<keyword evidence="5" id="KW-0472">Membrane</keyword>
<feature type="transmembrane region" description="Helical" evidence="5">
    <location>
        <begin position="92"/>
        <end position="110"/>
    </location>
</feature>
<evidence type="ECO:0000259" key="6">
    <source>
        <dbReference type="PROSITE" id="PS50887"/>
    </source>
</evidence>
<dbReference type="GO" id="GO:0052621">
    <property type="term" value="F:diguanylate cyclase activity"/>
    <property type="evidence" value="ECO:0007669"/>
    <property type="project" value="UniProtKB-EC"/>
</dbReference>
<dbReference type="Gene3D" id="3.30.70.270">
    <property type="match status" value="1"/>
</dbReference>
<dbReference type="AlphaFoldDB" id="A0A0D0KNS3"/>
<dbReference type="InterPro" id="IPR029787">
    <property type="entry name" value="Nucleotide_cyclase"/>
</dbReference>
<comment type="caution">
    <text evidence="7">The sequence shown here is derived from an EMBL/GenBank/DDBJ whole genome shotgun (WGS) entry which is preliminary data.</text>
</comment>
<dbReference type="SUPFAM" id="SSF55073">
    <property type="entry name" value="Nucleotide cyclase"/>
    <property type="match status" value="1"/>
</dbReference>
<dbReference type="InterPro" id="IPR000160">
    <property type="entry name" value="GGDEF_dom"/>
</dbReference>
<evidence type="ECO:0000313" key="7">
    <source>
        <dbReference type="EMBL" id="KIP99650.1"/>
    </source>
</evidence>
<comment type="cofactor">
    <cofactor evidence="1">
        <name>Mg(2+)</name>
        <dbReference type="ChEBI" id="CHEBI:18420"/>
    </cofactor>
</comment>
<dbReference type="SMART" id="SM00267">
    <property type="entry name" value="GGDEF"/>
    <property type="match status" value="1"/>
</dbReference>
<evidence type="ECO:0000313" key="8">
    <source>
        <dbReference type="Proteomes" id="UP000032068"/>
    </source>
</evidence>
<feature type="domain" description="GGDEF" evidence="6">
    <location>
        <begin position="251"/>
        <end position="386"/>
    </location>
</feature>
<feature type="transmembrane region" description="Helical" evidence="5">
    <location>
        <begin position="6"/>
        <end position="25"/>
    </location>
</feature>
<comment type="catalytic activity">
    <reaction evidence="4">
        <text>2 GTP = 3',3'-c-di-GMP + 2 diphosphate</text>
        <dbReference type="Rhea" id="RHEA:24898"/>
        <dbReference type="ChEBI" id="CHEBI:33019"/>
        <dbReference type="ChEBI" id="CHEBI:37565"/>
        <dbReference type="ChEBI" id="CHEBI:58805"/>
        <dbReference type="EC" id="2.7.7.65"/>
    </reaction>
</comment>
<dbReference type="EMBL" id="JXQW01000033">
    <property type="protein sequence ID" value="KIP99650.1"/>
    <property type="molecule type" value="Genomic_DNA"/>
</dbReference>
<dbReference type="GO" id="GO:0043709">
    <property type="term" value="P:cell adhesion involved in single-species biofilm formation"/>
    <property type="evidence" value="ECO:0007669"/>
    <property type="project" value="TreeGrafter"/>
</dbReference>
<name>A0A0D0KNS3_9PSED</name>
<feature type="transmembrane region" description="Helical" evidence="5">
    <location>
        <begin position="37"/>
        <end position="55"/>
    </location>
</feature>
<dbReference type="FunFam" id="3.30.70.270:FF:000001">
    <property type="entry name" value="Diguanylate cyclase domain protein"/>
    <property type="match status" value="1"/>
</dbReference>
<comment type="subcellular location">
    <subcellularLocation>
        <location evidence="2">Cell inner membrane</location>
    </subcellularLocation>
</comment>
<keyword evidence="5" id="KW-0812">Transmembrane</keyword>
<protein>
    <recommendedName>
        <fullName evidence="3">diguanylate cyclase</fullName>
        <ecNumber evidence="3">2.7.7.65</ecNumber>
    </recommendedName>
</protein>
<dbReference type="EC" id="2.7.7.65" evidence="3"/>
<sequence>MVTTVILGMLCVHLLCFSVMFLLISTRLSGKKLGMDVFALGNLLLGLAYILQLFGGPASGAVLSIVNHTLTLCAPVAYVLGAMRFFDRPTSVWRPLLALAGTYTAVQLLVQSTLGTEARHALLAGACASLFLAMALGALLVRRNLARDLRVEMLVFAVLIGGICALNAAKLVMILGGGLAALDMNTSFQRTFYIYMSFLGTVLPPCAVWLVLRRLTDELRSVAAQDPLTRLLNRRGLTDGLDAYFRSRTAAPAYLLIVDIDHFKRINDTYGHKVGDLVLCHVADVLNASAREGDLTCRLGGEEFAVVCLGTDRAGAMQLAERMRVAIERTQVPGIGLNPFIRCTATIGVSDHFTSTHALDEAMQQADAALYRGKASGRNRVEADQARSTVIQVG</sequence>
<feature type="transmembrane region" description="Helical" evidence="5">
    <location>
        <begin position="192"/>
        <end position="212"/>
    </location>
</feature>
<organism evidence="7 8">
    <name type="scientific">Pseudomonas fulva</name>
    <dbReference type="NCBI Taxonomy" id="47880"/>
    <lineage>
        <taxon>Bacteria</taxon>
        <taxon>Pseudomonadati</taxon>
        <taxon>Pseudomonadota</taxon>
        <taxon>Gammaproteobacteria</taxon>
        <taxon>Pseudomonadales</taxon>
        <taxon>Pseudomonadaceae</taxon>
        <taxon>Pseudomonas</taxon>
    </lineage>
</organism>
<dbReference type="GO" id="GO:0005886">
    <property type="term" value="C:plasma membrane"/>
    <property type="evidence" value="ECO:0007669"/>
    <property type="project" value="UniProtKB-SubCell"/>
</dbReference>
<feature type="transmembrane region" description="Helical" evidence="5">
    <location>
        <begin position="153"/>
        <end position="180"/>
    </location>
</feature>
<feature type="transmembrane region" description="Helical" evidence="5">
    <location>
        <begin position="61"/>
        <end position="80"/>
    </location>
</feature>
<evidence type="ECO:0000256" key="3">
    <source>
        <dbReference type="ARBA" id="ARBA00012528"/>
    </source>
</evidence>
<dbReference type="InterPro" id="IPR050469">
    <property type="entry name" value="Diguanylate_Cyclase"/>
</dbReference>